<comment type="caution">
    <text evidence="1">The sequence shown here is derived from an EMBL/GenBank/DDBJ whole genome shotgun (WGS) entry which is preliminary data.</text>
</comment>
<reference evidence="1" key="1">
    <citation type="submission" date="2017-08" db="EMBL/GenBank/DDBJ databases">
        <authorList>
            <person name="Polle J.E."/>
            <person name="Barry K."/>
            <person name="Cushman J."/>
            <person name="Schmutz J."/>
            <person name="Tran D."/>
            <person name="Hathwaick L.T."/>
            <person name="Yim W.C."/>
            <person name="Jenkins J."/>
            <person name="Mckie-Krisberg Z.M."/>
            <person name="Prochnik S."/>
            <person name="Lindquist E."/>
            <person name="Dockter R.B."/>
            <person name="Adam C."/>
            <person name="Molina H."/>
            <person name="Bunkerborg J."/>
            <person name="Jin E."/>
            <person name="Buchheim M."/>
            <person name="Magnuson J."/>
        </authorList>
    </citation>
    <scope>NUCLEOTIDE SEQUENCE</scope>
    <source>
        <strain evidence="1">CCAP 19/18</strain>
    </source>
</reference>
<organism evidence="1 2">
    <name type="scientific">Dunaliella salina</name>
    <name type="common">Green alga</name>
    <name type="synonym">Protococcus salinus</name>
    <dbReference type="NCBI Taxonomy" id="3046"/>
    <lineage>
        <taxon>Eukaryota</taxon>
        <taxon>Viridiplantae</taxon>
        <taxon>Chlorophyta</taxon>
        <taxon>core chlorophytes</taxon>
        <taxon>Chlorophyceae</taxon>
        <taxon>CS clade</taxon>
        <taxon>Chlamydomonadales</taxon>
        <taxon>Dunaliellaceae</taxon>
        <taxon>Dunaliella</taxon>
    </lineage>
</organism>
<evidence type="ECO:0000313" key="1">
    <source>
        <dbReference type="EMBL" id="KAF5826242.1"/>
    </source>
</evidence>
<accession>A0ABQ7FVS9</accession>
<proteinExistence type="predicted"/>
<dbReference type="Proteomes" id="UP000815325">
    <property type="component" value="Unassembled WGS sequence"/>
</dbReference>
<protein>
    <submittedName>
        <fullName evidence="1">Uncharacterized protein</fullName>
    </submittedName>
</protein>
<dbReference type="EMBL" id="MU071140">
    <property type="protein sequence ID" value="KAF5826242.1"/>
    <property type="molecule type" value="Genomic_DNA"/>
</dbReference>
<evidence type="ECO:0000313" key="2">
    <source>
        <dbReference type="Proteomes" id="UP000815325"/>
    </source>
</evidence>
<gene>
    <name evidence="1" type="ORF">DUNSADRAFT_4000</name>
</gene>
<name>A0ABQ7FVS9_DUNSA</name>
<feature type="non-terminal residue" evidence="1">
    <location>
        <position position="1"/>
    </location>
</feature>
<sequence>QTSANGADTIVRRQVRESELLSLDAMEDVNHENDRWQFMWALVRLYLHKAMIGVRGCAPYALCSRASLHAEHHPVFSITS</sequence>
<keyword evidence="2" id="KW-1185">Reference proteome</keyword>